<dbReference type="RefSeq" id="WP_229640818.1">
    <property type="nucleotide sequence ID" value="NZ_JADWDC010000028.1"/>
</dbReference>
<dbReference type="SUPFAM" id="SSF90123">
    <property type="entry name" value="ABC transporter transmembrane region"/>
    <property type="match status" value="1"/>
</dbReference>
<dbReference type="SUPFAM" id="SSF52540">
    <property type="entry name" value="P-loop containing nucleoside triphosphate hydrolases"/>
    <property type="match status" value="1"/>
</dbReference>
<evidence type="ECO:0000313" key="10">
    <source>
        <dbReference type="EMBL" id="MCC0177753.1"/>
    </source>
</evidence>
<dbReference type="PANTHER" id="PTHR43394:SF1">
    <property type="entry name" value="ATP-BINDING CASSETTE SUB-FAMILY B MEMBER 10, MITOCHONDRIAL"/>
    <property type="match status" value="1"/>
</dbReference>
<dbReference type="EMBL" id="JADWDC010000028">
    <property type="protein sequence ID" value="MCC0177753.1"/>
    <property type="molecule type" value="Genomic_DNA"/>
</dbReference>
<feature type="transmembrane region" description="Helical" evidence="7">
    <location>
        <begin position="20"/>
        <end position="50"/>
    </location>
</feature>
<evidence type="ECO:0000256" key="4">
    <source>
        <dbReference type="ARBA" id="ARBA00022840"/>
    </source>
</evidence>
<feature type="transmembrane region" description="Helical" evidence="7">
    <location>
        <begin position="82"/>
        <end position="101"/>
    </location>
</feature>
<dbReference type="Pfam" id="PF00664">
    <property type="entry name" value="ABC_membrane"/>
    <property type="match status" value="1"/>
</dbReference>
<keyword evidence="5 7" id="KW-1133">Transmembrane helix</keyword>
<feature type="transmembrane region" description="Helical" evidence="7">
    <location>
        <begin position="183"/>
        <end position="202"/>
    </location>
</feature>
<evidence type="ECO:0000256" key="7">
    <source>
        <dbReference type="SAM" id="Phobius"/>
    </source>
</evidence>
<gene>
    <name evidence="10" type="ORF">I4641_12260</name>
</gene>
<feature type="transmembrane region" description="Helical" evidence="7">
    <location>
        <begin position="154"/>
        <end position="177"/>
    </location>
</feature>
<dbReference type="PANTHER" id="PTHR43394">
    <property type="entry name" value="ATP-DEPENDENT PERMEASE MDL1, MITOCHONDRIAL"/>
    <property type="match status" value="1"/>
</dbReference>
<dbReference type="PROSITE" id="PS50929">
    <property type="entry name" value="ABC_TM1F"/>
    <property type="match status" value="1"/>
</dbReference>
<dbReference type="GO" id="GO:0015421">
    <property type="term" value="F:ABC-type oligopeptide transporter activity"/>
    <property type="evidence" value="ECO:0007669"/>
    <property type="project" value="TreeGrafter"/>
</dbReference>
<keyword evidence="2 7" id="KW-0812">Transmembrane</keyword>
<feature type="domain" description="ABC transporter" evidence="8">
    <location>
        <begin position="361"/>
        <end position="596"/>
    </location>
</feature>
<dbReference type="Proteomes" id="UP000729733">
    <property type="component" value="Unassembled WGS sequence"/>
</dbReference>
<dbReference type="Pfam" id="PF00005">
    <property type="entry name" value="ABC_tran"/>
    <property type="match status" value="1"/>
</dbReference>
<feature type="domain" description="ABC transmembrane type-1" evidence="9">
    <location>
        <begin position="22"/>
        <end position="327"/>
    </location>
</feature>
<keyword evidence="4 10" id="KW-0067">ATP-binding</keyword>
<evidence type="ECO:0000256" key="3">
    <source>
        <dbReference type="ARBA" id="ARBA00022741"/>
    </source>
</evidence>
<dbReference type="InterPro" id="IPR011527">
    <property type="entry name" value="ABC1_TM_dom"/>
</dbReference>
<proteinExistence type="predicted"/>
<dbReference type="InterPro" id="IPR039421">
    <property type="entry name" value="Type_1_exporter"/>
</dbReference>
<name>A0A964BQI7_9CYAN</name>
<dbReference type="GO" id="GO:0005886">
    <property type="term" value="C:plasma membrane"/>
    <property type="evidence" value="ECO:0007669"/>
    <property type="project" value="UniProtKB-SubCell"/>
</dbReference>
<protein>
    <submittedName>
        <fullName evidence="10">ABC transporter ATP-binding protein</fullName>
    </submittedName>
</protein>
<accession>A0A964BQI7</accession>
<evidence type="ECO:0000256" key="5">
    <source>
        <dbReference type="ARBA" id="ARBA00022989"/>
    </source>
</evidence>
<organism evidence="10 11">
    <name type="scientific">Waterburya agarophytonicola KI4</name>
    <dbReference type="NCBI Taxonomy" id="2874699"/>
    <lineage>
        <taxon>Bacteria</taxon>
        <taxon>Bacillati</taxon>
        <taxon>Cyanobacteriota</taxon>
        <taxon>Cyanophyceae</taxon>
        <taxon>Pleurocapsales</taxon>
        <taxon>Hyellaceae</taxon>
        <taxon>Waterburya</taxon>
        <taxon>Waterburya agarophytonicola</taxon>
    </lineage>
</organism>
<dbReference type="Gene3D" id="3.40.50.300">
    <property type="entry name" value="P-loop containing nucleotide triphosphate hydrolases"/>
    <property type="match status" value="1"/>
</dbReference>
<feature type="transmembrane region" description="Helical" evidence="7">
    <location>
        <begin position="273"/>
        <end position="290"/>
    </location>
</feature>
<dbReference type="InterPro" id="IPR003439">
    <property type="entry name" value="ABC_transporter-like_ATP-bd"/>
</dbReference>
<reference evidence="10" key="1">
    <citation type="journal article" date="2021" name="Antonie Van Leeuwenhoek">
        <title>Draft genome and description of Waterburya agarophytonicola gen. nov. sp. nov. (Pleurocapsales, Cyanobacteria): a seaweed symbiont.</title>
        <authorList>
            <person name="Bonthond G."/>
            <person name="Shalygin S."/>
            <person name="Bayer T."/>
            <person name="Weinberger F."/>
        </authorList>
    </citation>
    <scope>NUCLEOTIDE SEQUENCE</scope>
    <source>
        <strain evidence="10">KI4</strain>
    </source>
</reference>
<comment type="subcellular location">
    <subcellularLocation>
        <location evidence="1">Cell membrane</location>
        <topology evidence="1">Multi-pass membrane protein</topology>
    </subcellularLocation>
</comment>
<evidence type="ECO:0000259" key="9">
    <source>
        <dbReference type="PROSITE" id="PS50929"/>
    </source>
</evidence>
<dbReference type="AlphaFoldDB" id="A0A964BQI7"/>
<feature type="transmembrane region" description="Helical" evidence="7">
    <location>
        <begin position="57"/>
        <end position="76"/>
    </location>
</feature>
<dbReference type="InterPro" id="IPR036640">
    <property type="entry name" value="ABC1_TM_sf"/>
</dbReference>
<sequence>MFKNSTNNFLFDLIKSKPIYFVASLILSLVGIILNILGTILLISILVIALNNGDNIAIAHFTSLLKYLFFLADFFFSSDRLVISLCLIAVIFFLEKIINYINAIVNIKHTNHLVYQMKRKGIALLCKLDLNYYTQNKTGDILFKINREIDKTALGIKSIQTILITGGTILILAVVLASISWSLTAITLVLIVILFIVNHFFVNQSKQQGVLLAHKYQVYNRKLVDFLTGINLIKNAANEEQEYQQIINLVEDKNRTELRSRSTLLLANSINKINQIAIILTLVISGYYLYDRHIQSIIPILLIYLAVLLKLPSAINQLNNARNQFKNNQLSIEIVAKFLREKEKSIIQSGNITFTKLKTSIELDNVTFAYPYHGRIILDKINLSIPQGKTMTLVGFTGAGKSTLVSLLSRINEPIEGTITINNKDIKEYTLSSLRKSIATIDGEPFLFNNSLLYNLTYGLENITESQAIAATKMIDPDDFIAKLPQGIYTEIDDRTIIISEFQKQLIAIARALLLKPEIVILDEPLKKLNKEEGEIVQNALDKLCRDRTTIVITNKLNIIKKSDLIVILNKGKIIESGTHQELLKNGNFYQRMCSTQFKSSQQSHQQKLAKKIAQKLARQTNNNLSYEIHNNLNYLLNYLQLVNDVAIDDDGEQEKILDESYQSAKNMLASLREYERKISRGFKQND</sequence>
<dbReference type="GO" id="GO:0005524">
    <property type="term" value="F:ATP binding"/>
    <property type="evidence" value="ECO:0007669"/>
    <property type="project" value="UniProtKB-KW"/>
</dbReference>
<dbReference type="PROSITE" id="PS50893">
    <property type="entry name" value="ABC_TRANSPORTER_2"/>
    <property type="match status" value="1"/>
</dbReference>
<dbReference type="SMART" id="SM00382">
    <property type="entry name" value="AAA"/>
    <property type="match status" value="1"/>
</dbReference>
<keyword evidence="3" id="KW-0547">Nucleotide-binding</keyword>
<keyword evidence="11" id="KW-1185">Reference proteome</keyword>
<evidence type="ECO:0000259" key="8">
    <source>
        <dbReference type="PROSITE" id="PS50893"/>
    </source>
</evidence>
<dbReference type="Gene3D" id="1.20.1560.10">
    <property type="entry name" value="ABC transporter type 1, transmembrane domain"/>
    <property type="match status" value="1"/>
</dbReference>
<dbReference type="GO" id="GO:0016887">
    <property type="term" value="F:ATP hydrolysis activity"/>
    <property type="evidence" value="ECO:0007669"/>
    <property type="project" value="InterPro"/>
</dbReference>
<keyword evidence="6 7" id="KW-0472">Membrane</keyword>
<comment type="caution">
    <text evidence="10">The sequence shown here is derived from an EMBL/GenBank/DDBJ whole genome shotgun (WGS) entry which is preliminary data.</text>
</comment>
<feature type="transmembrane region" description="Helical" evidence="7">
    <location>
        <begin position="296"/>
        <end position="315"/>
    </location>
</feature>
<evidence type="ECO:0000256" key="1">
    <source>
        <dbReference type="ARBA" id="ARBA00004651"/>
    </source>
</evidence>
<evidence type="ECO:0000256" key="2">
    <source>
        <dbReference type="ARBA" id="ARBA00022692"/>
    </source>
</evidence>
<dbReference type="InterPro" id="IPR003593">
    <property type="entry name" value="AAA+_ATPase"/>
</dbReference>
<dbReference type="InterPro" id="IPR027417">
    <property type="entry name" value="P-loop_NTPase"/>
</dbReference>
<evidence type="ECO:0000256" key="6">
    <source>
        <dbReference type="ARBA" id="ARBA00023136"/>
    </source>
</evidence>
<evidence type="ECO:0000313" key="11">
    <source>
        <dbReference type="Proteomes" id="UP000729733"/>
    </source>
</evidence>